<evidence type="ECO:0000313" key="2">
    <source>
        <dbReference type="EMBL" id="MST96265.1"/>
    </source>
</evidence>
<evidence type="ECO:0000313" key="3">
    <source>
        <dbReference type="Proteomes" id="UP000435649"/>
    </source>
</evidence>
<dbReference type="SUPFAM" id="SSF81901">
    <property type="entry name" value="HCP-like"/>
    <property type="match status" value="3"/>
</dbReference>
<dbReference type="PANTHER" id="PTHR45011:SF1">
    <property type="entry name" value="DAP3-BINDING CELL DEATH ENHANCER 1"/>
    <property type="match status" value="1"/>
</dbReference>
<dbReference type="EMBL" id="VUNS01000003">
    <property type="protein sequence ID" value="MST96265.1"/>
    <property type="molecule type" value="Genomic_DNA"/>
</dbReference>
<reference evidence="2 3" key="1">
    <citation type="submission" date="2019-08" db="EMBL/GenBank/DDBJ databases">
        <title>In-depth cultivation of the pig gut microbiome towards novel bacterial diversity and tailored functional studies.</title>
        <authorList>
            <person name="Wylensek D."/>
            <person name="Hitch T.C.A."/>
            <person name="Clavel T."/>
        </authorList>
    </citation>
    <scope>NUCLEOTIDE SEQUENCE [LARGE SCALE GENOMIC DNA]</scope>
    <source>
        <strain evidence="2 3">BBE-744-WT-12</strain>
    </source>
</reference>
<dbReference type="InterPro" id="IPR006597">
    <property type="entry name" value="Sel1-like"/>
</dbReference>
<organism evidence="2 3">
    <name type="scientific">Victivallis lenta</name>
    <dbReference type="NCBI Taxonomy" id="2606640"/>
    <lineage>
        <taxon>Bacteria</taxon>
        <taxon>Pseudomonadati</taxon>
        <taxon>Lentisphaerota</taxon>
        <taxon>Lentisphaeria</taxon>
        <taxon>Victivallales</taxon>
        <taxon>Victivallaceae</taxon>
        <taxon>Victivallis</taxon>
    </lineage>
</organism>
<dbReference type="AlphaFoldDB" id="A0A844G044"/>
<comment type="caution">
    <text evidence="2">The sequence shown here is derived from an EMBL/GenBank/DDBJ whole genome shotgun (WGS) entry which is preliminary data.</text>
</comment>
<feature type="chain" id="PRO_5032295112" evidence="1">
    <location>
        <begin position="25"/>
        <end position="424"/>
    </location>
</feature>
<name>A0A844G044_9BACT</name>
<dbReference type="Pfam" id="PF08238">
    <property type="entry name" value="Sel1"/>
    <property type="match status" value="8"/>
</dbReference>
<evidence type="ECO:0000256" key="1">
    <source>
        <dbReference type="SAM" id="SignalP"/>
    </source>
</evidence>
<dbReference type="PANTHER" id="PTHR45011">
    <property type="entry name" value="DAP3-BINDING CELL DEATH ENHANCER 1"/>
    <property type="match status" value="1"/>
</dbReference>
<dbReference type="SMART" id="SM00671">
    <property type="entry name" value="SEL1"/>
    <property type="match status" value="8"/>
</dbReference>
<keyword evidence="3" id="KW-1185">Reference proteome</keyword>
<accession>A0A844G044</accession>
<dbReference type="InterPro" id="IPR052748">
    <property type="entry name" value="ISR_Activator"/>
</dbReference>
<proteinExistence type="predicted"/>
<dbReference type="InterPro" id="IPR011990">
    <property type="entry name" value="TPR-like_helical_dom_sf"/>
</dbReference>
<dbReference type="Gene3D" id="1.25.40.10">
    <property type="entry name" value="Tetratricopeptide repeat domain"/>
    <property type="match status" value="2"/>
</dbReference>
<keyword evidence="1" id="KW-0732">Signal</keyword>
<dbReference type="RefSeq" id="WP_154417096.1">
    <property type="nucleotide sequence ID" value="NZ_VUNS01000003.1"/>
</dbReference>
<gene>
    <name evidence="2" type="ORF">FYJ85_04285</name>
</gene>
<protein>
    <submittedName>
        <fullName evidence="2">SEL1-like repeat protein</fullName>
    </submittedName>
</protein>
<sequence length="424" mass="44876">MKMRSHWLYALVPLFFLVVFPAAAEQEKDDPLRNAALSGDTAAQLKLASEFFFGTDARPRNPVLAVYWYRRAAELGSAEGAYNLGVCYEKGWGVEHPSLVRAGRCFDEAAKGGLPEARLRKALLMISGIPDEAEEKETLPGTPADPAGALRLLRDLAGTGYLPADRELGRMILRDAALRQSCGTEARQSLTRAADSGDVESLLMLAACYEDGVGGAGDAKEAVACYERAVKLGSADAKVPLAAAYEYGLGVAPDPVRAFRLVREAAEAGSARAQVRLGDYYLNGDQVAQSISEALALYRKAFDAGYLSAAVKLGRCAELGIGSDPEPVRAAELYGIAARAGDADGQYAFGRCHLKGIGMEPDAAGAVFWFKTATAVGQLDAVRELGICYLTGTGVEKDEAEGSRLIEAAAASGDPEALVILSNN</sequence>
<dbReference type="Proteomes" id="UP000435649">
    <property type="component" value="Unassembled WGS sequence"/>
</dbReference>
<feature type="signal peptide" evidence="1">
    <location>
        <begin position="1"/>
        <end position="24"/>
    </location>
</feature>